<keyword evidence="2" id="KW-1185">Reference proteome</keyword>
<gene>
    <name evidence="1" type="ORF">SHJJP9002_001579</name>
</gene>
<dbReference type="Proteomes" id="UP001468345">
    <property type="component" value="Chromosome"/>
</dbReference>
<reference evidence="1 2" key="1">
    <citation type="journal article" date="2024" name="ISME J.">
        <title>Staphylococcus epidermidis bacteriocin A37 kills natural competitors with a unique mechanism of action.</title>
        <authorList>
            <person name="Puls J.S."/>
            <person name="Winnerling B."/>
            <person name="Power J.J."/>
            <person name="Kruger A.M."/>
            <person name="Brajtenbach D."/>
            <person name="Johnson M."/>
            <person name="Bilici K."/>
            <person name="Camus L."/>
            <person name="Fliesswasser T."/>
            <person name="Schneider T."/>
            <person name="Sahl H.G."/>
            <person name="Ghosal D."/>
            <person name="Kubitscheck U."/>
            <person name="Heilbronner S."/>
            <person name="Grein F."/>
        </authorList>
    </citation>
    <scope>NUCLEOTIDE SEQUENCE [LARGE SCALE GENOMIC DNA]</scope>
    <source>
        <strain evidence="1 2">SCK7</strain>
    </source>
</reference>
<dbReference type="EMBL" id="CP133006">
    <property type="protein sequence ID" value="WZG09615.1"/>
    <property type="molecule type" value="Genomic_DNA"/>
</dbReference>
<sequence length="48" mass="5963">MNEKQLKKLYKERKHFLTTLLNSQKISLTEYEKSMNHYREFLKCIKDI</sequence>
<proteinExistence type="predicted"/>
<dbReference type="RefSeq" id="WP_341636412.1">
    <property type="nucleotide sequence ID" value="NZ_CP133006.1"/>
</dbReference>
<protein>
    <submittedName>
        <fullName evidence="1">Uncharacterized protein</fullName>
    </submittedName>
</protein>
<organism evidence="1 2">
    <name type="scientific">Staphylococcus casei</name>
    <dbReference type="NCBI Taxonomy" id="201828"/>
    <lineage>
        <taxon>Bacteria</taxon>
        <taxon>Bacillati</taxon>
        <taxon>Bacillota</taxon>
        <taxon>Bacilli</taxon>
        <taxon>Bacillales</taxon>
        <taxon>Staphylococcaceae</taxon>
        <taxon>Staphylococcus</taxon>
    </lineage>
</organism>
<evidence type="ECO:0000313" key="1">
    <source>
        <dbReference type="EMBL" id="WZG09615.1"/>
    </source>
</evidence>
<accession>A0ABZ2WBT2</accession>
<name>A0ABZ2WBT2_9STAP</name>
<evidence type="ECO:0000313" key="2">
    <source>
        <dbReference type="Proteomes" id="UP001468345"/>
    </source>
</evidence>